<evidence type="ECO:0000313" key="1">
    <source>
        <dbReference type="EMBL" id="CAA0105764.1"/>
    </source>
</evidence>
<dbReference type="OrthoDB" id="6386104at2"/>
<reference evidence="1 2" key="1">
    <citation type="submission" date="2019-11" db="EMBL/GenBank/DDBJ databases">
        <authorList>
            <person name="Holert J."/>
        </authorList>
    </citation>
    <scope>NUCLEOTIDE SEQUENCE [LARGE SCALE GENOMIC DNA]</scope>
    <source>
        <strain evidence="1">SB11_3</strain>
    </source>
</reference>
<evidence type="ECO:0000313" key="2">
    <source>
        <dbReference type="Proteomes" id="UP000441399"/>
    </source>
</evidence>
<gene>
    <name evidence="1" type="ORF">OPDIPICF_00990</name>
</gene>
<name>A0A5S9PMT0_9GAMM</name>
<protein>
    <recommendedName>
        <fullName evidence="3">STAS/SEC14 domain-containing protein</fullName>
    </recommendedName>
</protein>
<evidence type="ECO:0008006" key="3">
    <source>
        <dbReference type="Google" id="ProtNLM"/>
    </source>
</evidence>
<proteinExistence type="predicted"/>
<dbReference type="Proteomes" id="UP000441399">
    <property type="component" value="Unassembled WGS sequence"/>
</dbReference>
<organism evidence="1 2">
    <name type="scientific">BD1-7 clade bacterium</name>
    <dbReference type="NCBI Taxonomy" id="2029982"/>
    <lineage>
        <taxon>Bacteria</taxon>
        <taxon>Pseudomonadati</taxon>
        <taxon>Pseudomonadota</taxon>
        <taxon>Gammaproteobacteria</taxon>
        <taxon>Cellvibrionales</taxon>
        <taxon>Spongiibacteraceae</taxon>
        <taxon>BD1-7 clade</taxon>
    </lineage>
</organism>
<dbReference type="AlphaFoldDB" id="A0A5S9PMT0"/>
<accession>A0A5S9PMT0</accession>
<sequence>MPVLFDWESEKILRVRYYDIISGDDAVDASLRMSSDPRFDDLRGIIIDTIDISENIADITHIEKLVAISRVMSKSNPRIRNAIVLNEDETTGALAALYTFLGNELVWDVEMFHTMTDARSWVMDH</sequence>
<dbReference type="EMBL" id="CACSIO010000012">
    <property type="protein sequence ID" value="CAA0105764.1"/>
    <property type="molecule type" value="Genomic_DNA"/>
</dbReference>
<keyword evidence="2" id="KW-1185">Reference proteome</keyword>